<proteinExistence type="predicted"/>
<feature type="signal peptide" evidence="1">
    <location>
        <begin position="1"/>
        <end position="19"/>
    </location>
</feature>
<organism evidence="2 3">
    <name type="scientific">Mesonia sediminis</name>
    <dbReference type="NCBI Taxonomy" id="1703946"/>
    <lineage>
        <taxon>Bacteria</taxon>
        <taxon>Pseudomonadati</taxon>
        <taxon>Bacteroidota</taxon>
        <taxon>Flavobacteriia</taxon>
        <taxon>Flavobacteriales</taxon>
        <taxon>Flavobacteriaceae</taxon>
        <taxon>Mesonia</taxon>
    </lineage>
</organism>
<dbReference type="EMBL" id="JBHULZ010000023">
    <property type="protein sequence ID" value="MFD2697082.1"/>
    <property type="molecule type" value="Genomic_DNA"/>
</dbReference>
<keyword evidence="1" id="KW-0732">Signal</keyword>
<dbReference type="RefSeq" id="WP_379044289.1">
    <property type="nucleotide sequence ID" value="NZ_JBHULZ010000023.1"/>
</dbReference>
<evidence type="ECO:0000313" key="3">
    <source>
        <dbReference type="Proteomes" id="UP001597357"/>
    </source>
</evidence>
<dbReference type="Proteomes" id="UP001597357">
    <property type="component" value="Unassembled WGS sequence"/>
</dbReference>
<comment type="caution">
    <text evidence="2">The sequence shown here is derived from an EMBL/GenBank/DDBJ whole genome shotgun (WGS) entry which is preliminary data.</text>
</comment>
<reference evidence="3" key="1">
    <citation type="journal article" date="2019" name="Int. J. Syst. Evol. Microbiol.">
        <title>The Global Catalogue of Microorganisms (GCM) 10K type strain sequencing project: providing services to taxonomists for standard genome sequencing and annotation.</title>
        <authorList>
            <consortium name="The Broad Institute Genomics Platform"/>
            <consortium name="The Broad Institute Genome Sequencing Center for Infectious Disease"/>
            <person name="Wu L."/>
            <person name="Ma J."/>
        </authorList>
    </citation>
    <scope>NUCLEOTIDE SEQUENCE [LARGE SCALE GENOMIC DNA]</scope>
    <source>
        <strain evidence="3">KCTC 42255</strain>
    </source>
</reference>
<evidence type="ECO:0000256" key="1">
    <source>
        <dbReference type="SAM" id="SignalP"/>
    </source>
</evidence>
<evidence type="ECO:0000313" key="2">
    <source>
        <dbReference type="EMBL" id="MFD2697082.1"/>
    </source>
</evidence>
<evidence type="ECO:0008006" key="4">
    <source>
        <dbReference type="Google" id="ProtNLM"/>
    </source>
</evidence>
<feature type="chain" id="PRO_5045969477" description="WG repeat-containing protein" evidence="1">
    <location>
        <begin position="20"/>
        <end position="161"/>
    </location>
</feature>
<accession>A0ABW5SD37</accession>
<sequence>MKKILITALCFSFSLGVMAQKDRLEKTVTTKTKVKTNKGEEVAIKKQKVSENQDLKLSETGATNQMLMRGDKVIQSSTLFIENNVNFSIEPDDKGYVIKKQTDGKMVNYGVIRKLPNKDLYLLHTPKHDAVGYFDLSGNFVVGSYDDNTDAVVLKKYKLKR</sequence>
<keyword evidence="3" id="KW-1185">Reference proteome</keyword>
<gene>
    <name evidence="2" type="ORF">ACFSQ0_03685</name>
</gene>
<protein>
    <recommendedName>
        <fullName evidence="4">WG repeat-containing protein</fullName>
    </recommendedName>
</protein>
<name>A0ABW5SD37_9FLAO</name>